<dbReference type="InterPro" id="IPR007560">
    <property type="entry name" value="Restrct_endonuc_IV_Mrr"/>
</dbReference>
<dbReference type="Proteomes" id="UP000608662">
    <property type="component" value="Unassembled WGS sequence"/>
</dbReference>
<dbReference type="RefSeq" id="WP_170092843.1">
    <property type="nucleotide sequence ID" value="NZ_WOYG01000001.1"/>
</dbReference>
<evidence type="ECO:0000313" key="3">
    <source>
        <dbReference type="Proteomes" id="UP000608662"/>
    </source>
</evidence>
<organism evidence="2 3">
    <name type="scientific">Halomicrobium mukohataei</name>
    <dbReference type="NCBI Taxonomy" id="57705"/>
    <lineage>
        <taxon>Archaea</taxon>
        <taxon>Methanobacteriati</taxon>
        <taxon>Methanobacteriota</taxon>
        <taxon>Stenosarchaea group</taxon>
        <taxon>Halobacteria</taxon>
        <taxon>Halobacteriales</taxon>
        <taxon>Haloarculaceae</taxon>
        <taxon>Halomicrobium</taxon>
    </lineage>
</organism>
<protein>
    <recommendedName>
        <fullName evidence="1">Restriction endonuclease type IV Mrr domain-containing protein</fullName>
    </recommendedName>
</protein>
<dbReference type="EMBL" id="WOYG01000001">
    <property type="protein sequence ID" value="NLV08895.1"/>
    <property type="molecule type" value="Genomic_DNA"/>
</dbReference>
<evidence type="ECO:0000313" key="2">
    <source>
        <dbReference type="EMBL" id="NLV08895.1"/>
    </source>
</evidence>
<name>A0A847U6H4_9EURY</name>
<dbReference type="Pfam" id="PF04471">
    <property type="entry name" value="Mrr_cat"/>
    <property type="match status" value="1"/>
</dbReference>
<sequence length="379" mass="43478">MGDFLRYQIENMDWQEFEKLSTRLLEKEKISIIPTHPIEDEGYDGYIWNEQNEPVVVAQYTTRKDPKDKLADDISNVKESIGKETVDRFIFISNREFVSGSDYNIPDVWDATLWDQNKIIPLVKKYPEVRADFFELSPGRKEGDDTQVVKSADDIVQESLSELDGMLTVLDGEIQIDSTKINLYDEILVYVLAARISAVEDLRSNASVPVSEMMKNNAYEKAEIWAYLSKPNPLSSPKRTPDPTELPEINDTELEIEVSNIPEAVNKTTGEEQMLHTQADLFVGYSKKCLNNAREKINDGNSDAATFELMDSIREIRDYPIVVERDRNWKDYTRYISTAVGYLADDSFSGAEHALSRAEQTLEGIKKNIENERDRLYEE</sequence>
<reference evidence="2" key="1">
    <citation type="submission" date="2019-12" db="EMBL/GenBank/DDBJ databases">
        <title>Whole-genome sequence of Halomicrobium mukohataei pws1.</title>
        <authorList>
            <person name="Verma D.K."/>
            <person name="Gopal K."/>
            <person name="Prasad E.S."/>
        </authorList>
    </citation>
    <scope>NUCLEOTIDE SEQUENCE</scope>
    <source>
        <strain evidence="2">Pws1</strain>
    </source>
</reference>
<proteinExistence type="predicted"/>
<evidence type="ECO:0000259" key="1">
    <source>
        <dbReference type="Pfam" id="PF04471"/>
    </source>
</evidence>
<dbReference type="GO" id="GO:0004519">
    <property type="term" value="F:endonuclease activity"/>
    <property type="evidence" value="ECO:0007669"/>
    <property type="project" value="InterPro"/>
</dbReference>
<accession>A0A847U6H4</accession>
<dbReference type="GO" id="GO:0009307">
    <property type="term" value="P:DNA restriction-modification system"/>
    <property type="evidence" value="ECO:0007669"/>
    <property type="project" value="InterPro"/>
</dbReference>
<dbReference type="AlphaFoldDB" id="A0A847U6H4"/>
<gene>
    <name evidence="2" type="ORF">GOC74_02975</name>
</gene>
<feature type="domain" description="Restriction endonuclease type IV Mrr" evidence="1">
    <location>
        <begin position="9"/>
        <end position="121"/>
    </location>
</feature>
<comment type="caution">
    <text evidence="2">The sequence shown here is derived from an EMBL/GenBank/DDBJ whole genome shotgun (WGS) entry which is preliminary data.</text>
</comment>
<dbReference type="GO" id="GO:0003677">
    <property type="term" value="F:DNA binding"/>
    <property type="evidence" value="ECO:0007669"/>
    <property type="project" value="InterPro"/>
</dbReference>